<evidence type="ECO:0000313" key="2">
    <source>
        <dbReference type="EMBL" id="JAD67689.1"/>
    </source>
</evidence>
<feature type="compositionally biased region" description="Low complexity" evidence="1">
    <location>
        <begin position="9"/>
        <end position="22"/>
    </location>
</feature>
<name>A0A0A9BUI9_ARUDO</name>
<sequence length="99" mass="11522">MLPKRHLLPRALLSPSPRGRPGQFRRRRALPRPRTADRMEPGIISSINDERRGGGREEVRPGRLACVRASVYTAYTYGRRRRRTLWIYGRSRRRSPCPG</sequence>
<reference evidence="2" key="2">
    <citation type="journal article" date="2015" name="Data Brief">
        <title>Shoot transcriptome of the giant reed, Arundo donax.</title>
        <authorList>
            <person name="Barrero R.A."/>
            <person name="Guerrero F.D."/>
            <person name="Moolhuijzen P."/>
            <person name="Goolsby J.A."/>
            <person name="Tidwell J."/>
            <person name="Bellgard S.E."/>
            <person name="Bellgard M.I."/>
        </authorList>
    </citation>
    <scope>NUCLEOTIDE SEQUENCE</scope>
    <source>
        <tissue evidence="2">Shoot tissue taken approximately 20 cm above the soil surface</tissue>
    </source>
</reference>
<proteinExistence type="predicted"/>
<accession>A0A0A9BUI9</accession>
<feature type="compositionally biased region" description="Basic and acidic residues" evidence="1">
    <location>
        <begin position="48"/>
        <end position="59"/>
    </location>
</feature>
<reference evidence="2" key="1">
    <citation type="submission" date="2014-09" db="EMBL/GenBank/DDBJ databases">
        <authorList>
            <person name="Magalhaes I.L.F."/>
            <person name="Oliveira U."/>
            <person name="Santos F.R."/>
            <person name="Vidigal T.H.D.A."/>
            <person name="Brescovit A.D."/>
            <person name="Santos A.J."/>
        </authorList>
    </citation>
    <scope>NUCLEOTIDE SEQUENCE</scope>
    <source>
        <tissue evidence="2">Shoot tissue taken approximately 20 cm above the soil surface</tissue>
    </source>
</reference>
<dbReference type="AlphaFoldDB" id="A0A0A9BUI9"/>
<evidence type="ECO:0000256" key="1">
    <source>
        <dbReference type="SAM" id="MobiDB-lite"/>
    </source>
</evidence>
<protein>
    <submittedName>
        <fullName evidence="2">Uncharacterized protein</fullName>
    </submittedName>
</protein>
<feature type="region of interest" description="Disordered" evidence="1">
    <location>
        <begin position="1"/>
        <end position="59"/>
    </location>
</feature>
<organism evidence="2">
    <name type="scientific">Arundo donax</name>
    <name type="common">Giant reed</name>
    <name type="synonym">Donax arundinaceus</name>
    <dbReference type="NCBI Taxonomy" id="35708"/>
    <lineage>
        <taxon>Eukaryota</taxon>
        <taxon>Viridiplantae</taxon>
        <taxon>Streptophyta</taxon>
        <taxon>Embryophyta</taxon>
        <taxon>Tracheophyta</taxon>
        <taxon>Spermatophyta</taxon>
        <taxon>Magnoliopsida</taxon>
        <taxon>Liliopsida</taxon>
        <taxon>Poales</taxon>
        <taxon>Poaceae</taxon>
        <taxon>PACMAD clade</taxon>
        <taxon>Arundinoideae</taxon>
        <taxon>Arundineae</taxon>
        <taxon>Arundo</taxon>
    </lineage>
</organism>
<dbReference type="EMBL" id="GBRH01230206">
    <property type="protein sequence ID" value="JAD67689.1"/>
    <property type="molecule type" value="Transcribed_RNA"/>
</dbReference>